<dbReference type="InterPro" id="IPR000182">
    <property type="entry name" value="GNAT_dom"/>
</dbReference>
<proteinExistence type="predicted"/>
<dbReference type="SUPFAM" id="SSF55729">
    <property type="entry name" value="Acyl-CoA N-acyltransferases (Nat)"/>
    <property type="match status" value="1"/>
</dbReference>
<name>A0ABU2UFK0_9ACTN</name>
<feature type="domain" description="N-acetyltransferase" evidence="4">
    <location>
        <begin position="11"/>
        <end position="166"/>
    </location>
</feature>
<gene>
    <name evidence="5" type="ORF">RM863_07870</name>
</gene>
<evidence type="ECO:0000256" key="2">
    <source>
        <dbReference type="ARBA" id="ARBA00023315"/>
    </source>
</evidence>
<keyword evidence="2" id="KW-0012">Acyltransferase</keyword>
<comment type="caution">
    <text evidence="5">The sequence shown here is derived from an EMBL/GenBank/DDBJ whole genome shotgun (WGS) entry which is preliminary data.</text>
</comment>
<evidence type="ECO:0000313" key="6">
    <source>
        <dbReference type="Proteomes" id="UP001180489"/>
    </source>
</evidence>
<reference evidence="5" key="1">
    <citation type="submission" date="2024-05" db="EMBL/GenBank/DDBJ databases">
        <title>30 novel species of actinomycetes from the DSMZ collection.</title>
        <authorList>
            <person name="Nouioui I."/>
        </authorList>
    </citation>
    <scope>NUCLEOTIDE SEQUENCE</scope>
    <source>
        <strain evidence="5">DSM 41014</strain>
    </source>
</reference>
<dbReference type="RefSeq" id="WP_311634519.1">
    <property type="nucleotide sequence ID" value="NZ_JAVRFF010000007.1"/>
</dbReference>
<dbReference type="InterPro" id="IPR050832">
    <property type="entry name" value="Bact_Acetyltransf"/>
</dbReference>
<keyword evidence="1" id="KW-0808">Transferase</keyword>
<dbReference type="Gene3D" id="3.40.630.30">
    <property type="match status" value="1"/>
</dbReference>
<evidence type="ECO:0000256" key="1">
    <source>
        <dbReference type="ARBA" id="ARBA00022679"/>
    </source>
</evidence>
<feature type="compositionally biased region" description="Basic and acidic residues" evidence="3">
    <location>
        <begin position="147"/>
        <end position="159"/>
    </location>
</feature>
<dbReference type="EMBL" id="JAVRFF010000007">
    <property type="protein sequence ID" value="MDT0472041.1"/>
    <property type="molecule type" value="Genomic_DNA"/>
</dbReference>
<keyword evidence="6" id="KW-1185">Reference proteome</keyword>
<accession>A0ABU2UFK0</accession>
<protein>
    <submittedName>
        <fullName evidence="5">GNAT family N-acetyltransferase</fullName>
    </submittedName>
</protein>
<evidence type="ECO:0000259" key="4">
    <source>
        <dbReference type="PROSITE" id="PS51186"/>
    </source>
</evidence>
<organism evidence="5 6">
    <name type="scientific">Streptomyces hintoniae</name>
    <dbReference type="NCBI Taxonomy" id="3075521"/>
    <lineage>
        <taxon>Bacteria</taxon>
        <taxon>Bacillati</taxon>
        <taxon>Actinomycetota</taxon>
        <taxon>Actinomycetes</taxon>
        <taxon>Kitasatosporales</taxon>
        <taxon>Streptomycetaceae</taxon>
        <taxon>Streptomyces</taxon>
    </lineage>
</organism>
<dbReference type="Pfam" id="PF00583">
    <property type="entry name" value="Acetyltransf_1"/>
    <property type="match status" value="1"/>
</dbReference>
<dbReference type="PANTHER" id="PTHR43877">
    <property type="entry name" value="AMINOALKYLPHOSPHONATE N-ACETYLTRANSFERASE-RELATED-RELATED"/>
    <property type="match status" value="1"/>
</dbReference>
<sequence>MIDEPRPALPLLIRTVLPAEAAAVAALHRRARATSYPDGLPDDGVDWTERWREAVARPDGVVLCAVRAGRLVALASFRTPPDAAPDTVGLFQFHVDPDHWRDGVGTALHTACVEQWQAESRTTAVLDVHVDNTRARRFYAARGWQPDPERPAGEGDHHLSLRFGVPGGGGE</sequence>
<evidence type="ECO:0000256" key="3">
    <source>
        <dbReference type="SAM" id="MobiDB-lite"/>
    </source>
</evidence>
<dbReference type="InterPro" id="IPR016181">
    <property type="entry name" value="Acyl_CoA_acyltransferase"/>
</dbReference>
<dbReference type="Proteomes" id="UP001180489">
    <property type="component" value="Unassembled WGS sequence"/>
</dbReference>
<dbReference type="PROSITE" id="PS51186">
    <property type="entry name" value="GNAT"/>
    <property type="match status" value="1"/>
</dbReference>
<evidence type="ECO:0000313" key="5">
    <source>
        <dbReference type="EMBL" id="MDT0472041.1"/>
    </source>
</evidence>
<dbReference type="CDD" id="cd04301">
    <property type="entry name" value="NAT_SF"/>
    <property type="match status" value="1"/>
</dbReference>
<feature type="region of interest" description="Disordered" evidence="3">
    <location>
        <begin position="142"/>
        <end position="171"/>
    </location>
</feature>